<feature type="region of interest" description="Disordered" evidence="1">
    <location>
        <begin position="242"/>
        <end position="285"/>
    </location>
</feature>
<proteinExistence type="predicted"/>
<evidence type="ECO:0000313" key="2">
    <source>
        <dbReference type="EMBL" id="CAI2387130.1"/>
    </source>
</evidence>
<dbReference type="AlphaFoldDB" id="A0AAD1YA74"/>
<feature type="compositionally biased region" description="Basic residues" evidence="1">
    <location>
        <begin position="272"/>
        <end position="282"/>
    </location>
</feature>
<dbReference type="EMBL" id="CAMPGE010029650">
    <property type="protein sequence ID" value="CAI2387130.1"/>
    <property type="molecule type" value="Genomic_DNA"/>
</dbReference>
<name>A0AAD1YA74_EUPCR</name>
<gene>
    <name evidence="2" type="ORF">ECRASSUSDP1_LOCUS28758</name>
</gene>
<organism evidence="2 3">
    <name type="scientific">Euplotes crassus</name>
    <dbReference type="NCBI Taxonomy" id="5936"/>
    <lineage>
        <taxon>Eukaryota</taxon>
        <taxon>Sar</taxon>
        <taxon>Alveolata</taxon>
        <taxon>Ciliophora</taxon>
        <taxon>Intramacronucleata</taxon>
        <taxon>Spirotrichea</taxon>
        <taxon>Hypotrichia</taxon>
        <taxon>Euplotida</taxon>
        <taxon>Euplotidae</taxon>
        <taxon>Moneuplotes</taxon>
    </lineage>
</organism>
<comment type="caution">
    <text evidence="2">The sequence shown here is derived from an EMBL/GenBank/DDBJ whole genome shotgun (WGS) entry which is preliminary data.</text>
</comment>
<sequence>MHQIKKTVLGQVFKDKVMSKIGVNTKHQYNHLRGNDGHYIKPDTPEEYIKVKYKDGKKADPNDSSITSSSAPEEDTPEDPKTPAKQDTKKQEEAKTERKKVIRKPKKITQKDAFTYEIKRPENKTTKRYKFSSSEREPTFLYTSNPYTKTNEQIQTEKKKKRIIEEVEKSIAEQELLENKQFEQDQLRLKSMMNHPFADQKQIQSIKIEKPKKKSNQKKEMLKLKTEELINKQIHICNRFKQHIHKSSKKRNEVRKLLNDSTNSKSLNKSLQRSKSKKRSKNRSLITIENPLNIRKESVPTLQDSCLGDLRTRNDDSSISKNNSQNEHTSKLPELNFTNSPNGRDRLTNSKICNSILPNTLPHHRLIRDPKLDTLGPFQSFVKNSGREVAEELFKQKHFSNSTIANSKFPSFSFAKQTSRKSLVNLKQNPHESRFNNIDRFPSILSSNKKTNSIVSWDKSKKSISNRRKFISNEWNKKKSYIHKYKKKDLLKQNECDLGSFYLE</sequence>
<protein>
    <submittedName>
        <fullName evidence="2">Uncharacterized protein</fullName>
    </submittedName>
</protein>
<accession>A0AAD1YA74</accession>
<feature type="region of interest" description="Disordered" evidence="1">
    <location>
        <begin position="305"/>
        <end position="343"/>
    </location>
</feature>
<reference evidence="2" key="1">
    <citation type="submission" date="2023-07" db="EMBL/GenBank/DDBJ databases">
        <authorList>
            <consortium name="AG Swart"/>
            <person name="Singh M."/>
            <person name="Singh A."/>
            <person name="Seah K."/>
            <person name="Emmerich C."/>
        </authorList>
    </citation>
    <scope>NUCLEOTIDE SEQUENCE</scope>
    <source>
        <strain evidence="2">DP1</strain>
    </source>
</reference>
<feature type="compositionally biased region" description="Basic residues" evidence="1">
    <location>
        <begin position="97"/>
        <end position="106"/>
    </location>
</feature>
<dbReference type="Proteomes" id="UP001295684">
    <property type="component" value="Unassembled WGS sequence"/>
</dbReference>
<feature type="compositionally biased region" description="Polar residues" evidence="1">
    <location>
        <begin position="62"/>
        <end position="71"/>
    </location>
</feature>
<feature type="compositionally biased region" description="Basic and acidic residues" evidence="1">
    <location>
        <begin position="78"/>
        <end position="96"/>
    </location>
</feature>
<feature type="region of interest" description="Disordered" evidence="1">
    <location>
        <begin position="53"/>
        <end position="106"/>
    </location>
</feature>
<keyword evidence="3" id="KW-1185">Reference proteome</keyword>
<evidence type="ECO:0000256" key="1">
    <source>
        <dbReference type="SAM" id="MobiDB-lite"/>
    </source>
</evidence>
<evidence type="ECO:0000313" key="3">
    <source>
        <dbReference type="Proteomes" id="UP001295684"/>
    </source>
</evidence>